<evidence type="ECO:0000259" key="10">
    <source>
        <dbReference type="PROSITE" id="PS50109"/>
    </source>
</evidence>
<evidence type="ECO:0000256" key="2">
    <source>
        <dbReference type="ARBA" id="ARBA00004370"/>
    </source>
</evidence>
<dbReference type="EC" id="2.7.13.3" evidence="3"/>
<dbReference type="Proteomes" id="UP000030008">
    <property type="component" value="Unassembled WGS sequence"/>
</dbReference>
<evidence type="ECO:0000313" key="11">
    <source>
        <dbReference type="EMBL" id="KGJ51716.1"/>
    </source>
</evidence>
<dbReference type="Pfam" id="PF00512">
    <property type="entry name" value="HisKA"/>
    <property type="match status" value="1"/>
</dbReference>
<evidence type="ECO:0000313" key="12">
    <source>
        <dbReference type="Proteomes" id="UP000030008"/>
    </source>
</evidence>
<organism evidence="11 12">
    <name type="scientific">Clostridium innocuum</name>
    <dbReference type="NCBI Taxonomy" id="1522"/>
    <lineage>
        <taxon>Bacteria</taxon>
        <taxon>Bacillati</taxon>
        <taxon>Bacillota</taxon>
        <taxon>Clostridia</taxon>
        <taxon>Eubacteriales</taxon>
        <taxon>Clostridiaceae</taxon>
        <taxon>Clostridium</taxon>
    </lineage>
</organism>
<dbReference type="GO" id="GO:0004721">
    <property type="term" value="F:phosphoprotein phosphatase activity"/>
    <property type="evidence" value="ECO:0007669"/>
    <property type="project" value="TreeGrafter"/>
</dbReference>
<comment type="catalytic activity">
    <reaction evidence="1">
        <text>ATP + protein L-histidine = ADP + protein N-phospho-L-histidine.</text>
        <dbReference type="EC" id="2.7.13.3"/>
    </reaction>
</comment>
<dbReference type="InterPro" id="IPR003594">
    <property type="entry name" value="HATPase_dom"/>
</dbReference>
<name>A0A099I2A3_CLOIN</name>
<dbReference type="InterPro" id="IPR036097">
    <property type="entry name" value="HisK_dim/P_sf"/>
</dbReference>
<proteinExistence type="predicted"/>
<sequence>MKHNKYGYLGLILACIAVVQYNYHLNEYVLLLLVVVSIALLWEFLDQKNLNVHRRENIELQEEIKSTAKDAHLKNKQLLTVVTSIPFPMLLVDQFGNIVMHNNVSELCEDGPVGEHMTYMSNAYLHPVREFIKDAFILEKPMDKIIDINGVEYQSISVPVTAKKKYSGCLVLFQDISKTLEGEKMQKRFIADASHELKTPIAVIKGMVEILNREDFDDEETRREFMDQIEQEINRLDILVKDLLQLSRLSLSTVLLEREKTDLCLVIDKAVKSLEKKAEKKGLCIVKEYQNHDLVFCDPLKMSQVVLNLLSNAIKYSDRGTIALKTREEGSWYVLQVRDEGHGIAAEDLEKIFDRFYRVDDDRSRSSGGSGLGLSIVKSIVEAHHGEIKVESEFDKGTTFTVRLKN</sequence>
<keyword evidence="4" id="KW-0597">Phosphoprotein</keyword>
<feature type="domain" description="Histidine kinase" evidence="10">
    <location>
        <begin position="192"/>
        <end position="406"/>
    </location>
</feature>
<dbReference type="PANTHER" id="PTHR45453">
    <property type="entry name" value="PHOSPHATE REGULON SENSOR PROTEIN PHOR"/>
    <property type="match status" value="1"/>
</dbReference>
<dbReference type="SUPFAM" id="SSF55874">
    <property type="entry name" value="ATPase domain of HSP90 chaperone/DNA topoisomerase II/histidine kinase"/>
    <property type="match status" value="1"/>
</dbReference>
<dbReference type="InterPro" id="IPR036890">
    <property type="entry name" value="HATPase_C_sf"/>
</dbReference>
<evidence type="ECO:0000256" key="3">
    <source>
        <dbReference type="ARBA" id="ARBA00012438"/>
    </source>
</evidence>
<evidence type="ECO:0000256" key="1">
    <source>
        <dbReference type="ARBA" id="ARBA00000085"/>
    </source>
</evidence>
<keyword evidence="9" id="KW-1133">Transmembrane helix</keyword>
<evidence type="ECO:0000256" key="5">
    <source>
        <dbReference type="ARBA" id="ARBA00022679"/>
    </source>
</evidence>
<evidence type="ECO:0000256" key="7">
    <source>
        <dbReference type="ARBA" id="ARBA00023012"/>
    </source>
</evidence>
<dbReference type="Gene3D" id="1.10.287.130">
    <property type="match status" value="1"/>
</dbReference>
<keyword evidence="7" id="KW-0902">Two-component regulatory system</keyword>
<dbReference type="SMART" id="SM00387">
    <property type="entry name" value="HATPase_c"/>
    <property type="match status" value="1"/>
</dbReference>
<dbReference type="Gene3D" id="3.30.565.10">
    <property type="entry name" value="Histidine kinase-like ATPase, C-terminal domain"/>
    <property type="match status" value="1"/>
</dbReference>
<protein>
    <recommendedName>
        <fullName evidence="3">histidine kinase</fullName>
        <ecNumber evidence="3">2.7.13.3</ecNumber>
    </recommendedName>
</protein>
<dbReference type="Pfam" id="PF02518">
    <property type="entry name" value="HATPase_c"/>
    <property type="match status" value="1"/>
</dbReference>
<dbReference type="SMART" id="SM00388">
    <property type="entry name" value="HisKA"/>
    <property type="match status" value="1"/>
</dbReference>
<dbReference type="SUPFAM" id="SSF47384">
    <property type="entry name" value="Homodimeric domain of signal transducing histidine kinase"/>
    <property type="match status" value="1"/>
</dbReference>
<dbReference type="PANTHER" id="PTHR45453:SF1">
    <property type="entry name" value="PHOSPHATE REGULON SENSOR PROTEIN PHOR"/>
    <property type="match status" value="1"/>
</dbReference>
<keyword evidence="9" id="KW-0812">Transmembrane</keyword>
<dbReference type="InterPro" id="IPR004358">
    <property type="entry name" value="Sig_transdc_His_kin-like_C"/>
</dbReference>
<gene>
    <name evidence="11" type="ORF">CIAN88_18320</name>
</gene>
<evidence type="ECO:0000256" key="9">
    <source>
        <dbReference type="SAM" id="Phobius"/>
    </source>
</evidence>
<dbReference type="RefSeq" id="WP_044907262.1">
    <property type="nucleotide sequence ID" value="NZ_JQIF01000097.1"/>
</dbReference>
<dbReference type="AlphaFoldDB" id="A0A099I2A3"/>
<dbReference type="InterPro" id="IPR003661">
    <property type="entry name" value="HisK_dim/P_dom"/>
</dbReference>
<reference evidence="11 12" key="1">
    <citation type="submission" date="2014-08" db="EMBL/GenBank/DDBJ databases">
        <title>Clostridium innocuum, an unnegligible vancomycin-resistant pathogen causing extra-intestinal infections.</title>
        <authorList>
            <person name="Feng Y."/>
            <person name="Chiu C.-H."/>
        </authorList>
    </citation>
    <scope>NUCLEOTIDE SEQUENCE [LARGE SCALE GENOMIC DNA]</scope>
    <source>
        <strain evidence="11 12">AN88</strain>
    </source>
</reference>
<evidence type="ECO:0000256" key="8">
    <source>
        <dbReference type="ARBA" id="ARBA00023136"/>
    </source>
</evidence>
<dbReference type="CDD" id="cd00082">
    <property type="entry name" value="HisKA"/>
    <property type="match status" value="1"/>
</dbReference>
<keyword evidence="8 9" id="KW-0472">Membrane</keyword>
<comment type="subcellular location">
    <subcellularLocation>
        <location evidence="2">Membrane</location>
    </subcellularLocation>
</comment>
<dbReference type="GO" id="GO:0016036">
    <property type="term" value="P:cellular response to phosphate starvation"/>
    <property type="evidence" value="ECO:0007669"/>
    <property type="project" value="TreeGrafter"/>
</dbReference>
<feature type="transmembrane region" description="Helical" evidence="9">
    <location>
        <begin position="7"/>
        <end position="23"/>
    </location>
</feature>
<dbReference type="InterPro" id="IPR050351">
    <property type="entry name" value="BphY/WalK/GraS-like"/>
</dbReference>
<evidence type="ECO:0000256" key="4">
    <source>
        <dbReference type="ARBA" id="ARBA00022553"/>
    </source>
</evidence>
<feature type="transmembrane region" description="Helical" evidence="9">
    <location>
        <begin position="29"/>
        <end position="45"/>
    </location>
</feature>
<comment type="caution">
    <text evidence="11">The sequence shown here is derived from an EMBL/GenBank/DDBJ whole genome shotgun (WGS) entry which is preliminary data.</text>
</comment>
<dbReference type="GO" id="GO:0000155">
    <property type="term" value="F:phosphorelay sensor kinase activity"/>
    <property type="evidence" value="ECO:0007669"/>
    <property type="project" value="InterPro"/>
</dbReference>
<keyword evidence="5" id="KW-0808">Transferase</keyword>
<accession>A0A099I2A3</accession>
<keyword evidence="6 11" id="KW-0418">Kinase</keyword>
<dbReference type="InterPro" id="IPR005467">
    <property type="entry name" value="His_kinase_dom"/>
</dbReference>
<dbReference type="GO" id="GO:0005886">
    <property type="term" value="C:plasma membrane"/>
    <property type="evidence" value="ECO:0007669"/>
    <property type="project" value="TreeGrafter"/>
</dbReference>
<evidence type="ECO:0000256" key="6">
    <source>
        <dbReference type="ARBA" id="ARBA00022777"/>
    </source>
</evidence>
<dbReference type="FunFam" id="1.10.287.130:FF:000001">
    <property type="entry name" value="Two-component sensor histidine kinase"/>
    <property type="match status" value="1"/>
</dbReference>
<dbReference type="PROSITE" id="PS50109">
    <property type="entry name" value="HIS_KIN"/>
    <property type="match status" value="1"/>
</dbReference>
<dbReference type="PRINTS" id="PR00344">
    <property type="entry name" value="BCTRLSENSOR"/>
</dbReference>
<dbReference type="FunFam" id="3.30.565.10:FF:000006">
    <property type="entry name" value="Sensor histidine kinase WalK"/>
    <property type="match status" value="1"/>
</dbReference>
<dbReference type="EMBL" id="JQIF01000097">
    <property type="protein sequence ID" value="KGJ51716.1"/>
    <property type="molecule type" value="Genomic_DNA"/>
</dbReference>